<evidence type="ECO:0000313" key="3">
    <source>
        <dbReference type="EMBL" id="AFQ44692.1"/>
    </source>
</evidence>
<dbReference type="SUPFAM" id="SSF48317">
    <property type="entry name" value="Acid phosphatase/Vanadium-dependent haloperoxidase"/>
    <property type="match status" value="1"/>
</dbReference>
<feature type="transmembrane region" description="Helical" evidence="1">
    <location>
        <begin position="129"/>
        <end position="146"/>
    </location>
</feature>
<gene>
    <name evidence="3" type="ordered locus">Desmer_2785</name>
</gene>
<keyword evidence="1" id="KW-1133">Transmembrane helix</keyword>
<feature type="transmembrane region" description="Helical" evidence="1">
    <location>
        <begin position="76"/>
        <end position="98"/>
    </location>
</feature>
<protein>
    <submittedName>
        <fullName evidence="3">PAP2 superfamily protein</fullName>
    </submittedName>
</protein>
<dbReference type="OrthoDB" id="9790723at2"/>
<organism evidence="3 4">
    <name type="scientific">Desulfosporosinus meridiei (strain ATCC BAA-275 / DSM 13257 / KCTC 12902 / NCIMB 13706 / S10)</name>
    <dbReference type="NCBI Taxonomy" id="768704"/>
    <lineage>
        <taxon>Bacteria</taxon>
        <taxon>Bacillati</taxon>
        <taxon>Bacillota</taxon>
        <taxon>Clostridia</taxon>
        <taxon>Eubacteriales</taxon>
        <taxon>Desulfitobacteriaceae</taxon>
        <taxon>Desulfosporosinus</taxon>
    </lineage>
</organism>
<feature type="domain" description="Phosphatidic acid phosphatase type 2/haloperoxidase" evidence="2">
    <location>
        <begin position="84"/>
        <end position="200"/>
    </location>
</feature>
<keyword evidence="1" id="KW-0472">Membrane</keyword>
<dbReference type="GO" id="GO:0016020">
    <property type="term" value="C:membrane"/>
    <property type="evidence" value="ECO:0007669"/>
    <property type="project" value="UniProtKB-SubCell"/>
</dbReference>
<name>J7IS41_DESMD</name>
<dbReference type="CDD" id="cd03386">
    <property type="entry name" value="PAP2_Aur1_like"/>
    <property type="match status" value="1"/>
</dbReference>
<evidence type="ECO:0000256" key="1">
    <source>
        <dbReference type="SAM" id="Phobius"/>
    </source>
</evidence>
<dbReference type="InterPro" id="IPR000326">
    <property type="entry name" value="PAP2/HPO"/>
</dbReference>
<keyword evidence="4" id="KW-1185">Reference proteome</keyword>
<keyword evidence="1" id="KW-0812">Transmembrane</keyword>
<dbReference type="eggNOG" id="COG0671">
    <property type="taxonomic scope" value="Bacteria"/>
</dbReference>
<sequence length="239" mass="27819">MSNIIKNLKPLCLMLSIPISNIIYCLLNNANRGTHSLVTDLDQSVPFLKIFILPYLLWYFFIFGTLTYFCFKNKRIYYKTLIAINLGLLISYAIYFFFQTNVPRPDLVGNDFLTMLIAFVYNNDQPYNAFPSIHVLLSFLMIKAINKYPGKNYYNVCTVYTIAISIILATQFIKQHVILDLLSSIVLGGLIFDLVYHIKLERLGAAWLRRQYQWLNVRKRSANDIDELKNPSQQLGVRY</sequence>
<proteinExistence type="predicted"/>
<dbReference type="Pfam" id="PF01569">
    <property type="entry name" value="PAP2"/>
    <property type="match status" value="1"/>
</dbReference>
<evidence type="ECO:0000313" key="4">
    <source>
        <dbReference type="Proteomes" id="UP000005262"/>
    </source>
</evidence>
<feature type="transmembrane region" description="Helical" evidence="1">
    <location>
        <begin position="178"/>
        <end position="196"/>
    </location>
</feature>
<dbReference type="AlphaFoldDB" id="J7IS41"/>
<dbReference type="EMBL" id="CP003629">
    <property type="protein sequence ID" value="AFQ44692.1"/>
    <property type="molecule type" value="Genomic_DNA"/>
</dbReference>
<dbReference type="InterPro" id="IPR036938">
    <property type="entry name" value="PAP2/HPO_sf"/>
</dbReference>
<reference evidence="3 4" key="1">
    <citation type="journal article" date="2012" name="J. Bacteriol.">
        <title>Complete genome sequences of Desulfosporosinus orientis DSM765T, Desulfosporosinus youngiae DSM17734T, Desulfosporosinus meridiei DSM13257T, and Desulfosporosinus acidiphilus DSM22704T.</title>
        <authorList>
            <person name="Pester M."/>
            <person name="Brambilla E."/>
            <person name="Alazard D."/>
            <person name="Rattei T."/>
            <person name="Weinmaier T."/>
            <person name="Han J."/>
            <person name="Lucas S."/>
            <person name="Lapidus A."/>
            <person name="Cheng J.F."/>
            <person name="Goodwin L."/>
            <person name="Pitluck S."/>
            <person name="Peters L."/>
            <person name="Ovchinnikova G."/>
            <person name="Teshima H."/>
            <person name="Detter J.C."/>
            <person name="Han C.S."/>
            <person name="Tapia R."/>
            <person name="Land M.L."/>
            <person name="Hauser L."/>
            <person name="Kyrpides N.C."/>
            <person name="Ivanova N.N."/>
            <person name="Pagani I."/>
            <person name="Huntmann M."/>
            <person name="Wei C.L."/>
            <person name="Davenport K.W."/>
            <person name="Daligault H."/>
            <person name="Chain P.S."/>
            <person name="Chen A."/>
            <person name="Mavromatis K."/>
            <person name="Markowitz V."/>
            <person name="Szeto E."/>
            <person name="Mikhailova N."/>
            <person name="Pati A."/>
            <person name="Wagner M."/>
            <person name="Woyke T."/>
            <person name="Ollivier B."/>
            <person name="Klenk H.P."/>
            <person name="Spring S."/>
            <person name="Loy A."/>
        </authorList>
    </citation>
    <scope>NUCLEOTIDE SEQUENCE [LARGE SCALE GENOMIC DNA]</scope>
    <source>
        <strain evidence="4">ATCC BAA-275 / DSM 13257 / NCIMB 13706 / S10</strain>
    </source>
</reference>
<evidence type="ECO:0000259" key="2">
    <source>
        <dbReference type="Pfam" id="PF01569"/>
    </source>
</evidence>
<reference evidence="4" key="2">
    <citation type="submission" date="2012-08" db="EMBL/GenBank/DDBJ databases">
        <title>Finished genome of Desulfosporosinus meridiei DSM 13257.</title>
        <authorList>
            <person name="Huntemann M."/>
            <person name="Wei C.-L."/>
            <person name="Han J."/>
            <person name="Detter J.C."/>
            <person name="Han C."/>
            <person name="Davenport K."/>
            <person name="Daligault H."/>
            <person name="Erkkila T."/>
            <person name="Gu W."/>
            <person name="Munk A.C.C."/>
            <person name="Teshima H."/>
            <person name="Xu Y."/>
            <person name="Chain P."/>
            <person name="Tapia R."/>
            <person name="Chen A."/>
            <person name="Krypides N."/>
            <person name="Mavromatis K."/>
            <person name="Markowitz V."/>
            <person name="Szeto E."/>
            <person name="Ivanova N."/>
            <person name="Mikhailova N."/>
            <person name="Ovchinnikova G."/>
            <person name="Pagani I."/>
            <person name="Pati A."/>
            <person name="Goodwin L."/>
            <person name="Peters L."/>
            <person name="Pitluck S."/>
            <person name="Woyke T."/>
            <person name="Pester M."/>
            <person name="Spring S."/>
            <person name="Ollivier B."/>
            <person name="Rattei T."/>
            <person name="Klenk H.-P."/>
            <person name="Wagner M."/>
            <person name="Loy A."/>
        </authorList>
    </citation>
    <scope>NUCLEOTIDE SEQUENCE [LARGE SCALE GENOMIC DNA]</scope>
    <source>
        <strain evidence="4">ATCC BAA-275 / DSM 13257 / NCIMB 13706 / S10</strain>
    </source>
</reference>
<dbReference type="KEGG" id="dmi:Desmer_2785"/>
<dbReference type="RefSeq" id="WP_014903605.1">
    <property type="nucleotide sequence ID" value="NC_018515.1"/>
</dbReference>
<dbReference type="HOGENOM" id="CLU_102949_1_1_9"/>
<feature type="transmembrane region" description="Helical" evidence="1">
    <location>
        <begin position="153"/>
        <end position="172"/>
    </location>
</feature>
<dbReference type="STRING" id="768704.Desmer_2785"/>
<accession>J7IS41</accession>
<feature type="transmembrane region" description="Helical" evidence="1">
    <location>
        <begin position="50"/>
        <end position="69"/>
    </location>
</feature>
<feature type="transmembrane region" description="Helical" evidence="1">
    <location>
        <begin position="12"/>
        <end position="30"/>
    </location>
</feature>
<dbReference type="Proteomes" id="UP000005262">
    <property type="component" value="Chromosome"/>
</dbReference>